<dbReference type="GO" id="GO:0030515">
    <property type="term" value="F:snoRNA binding"/>
    <property type="evidence" value="ECO:0007669"/>
    <property type="project" value="TreeGrafter"/>
</dbReference>
<dbReference type="GO" id="GO:0032040">
    <property type="term" value="C:small-subunit processome"/>
    <property type="evidence" value="ECO:0007669"/>
    <property type="project" value="TreeGrafter"/>
</dbReference>
<dbReference type="OrthoDB" id="407922at2759"/>
<dbReference type="RefSeq" id="XP_020895979.1">
    <property type="nucleotide sequence ID" value="XM_021040320.1"/>
</dbReference>
<dbReference type="OMA" id="KENEVGM"/>
<dbReference type="GeneID" id="110234906"/>
<feature type="domain" description="Small-subunit processome Utp12" evidence="3">
    <location>
        <begin position="71"/>
        <end position="172"/>
    </location>
</feature>
<dbReference type="Proteomes" id="UP000887567">
    <property type="component" value="Unplaced"/>
</dbReference>
<evidence type="ECO:0000256" key="1">
    <source>
        <dbReference type="ARBA" id="ARBA00022574"/>
    </source>
</evidence>
<dbReference type="InterPro" id="IPR051570">
    <property type="entry name" value="TBC1_cilium_biogenesis"/>
</dbReference>
<dbReference type="GO" id="GO:0030490">
    <property type="term" value="P:maturation of SSU-rRNA"/>
    <property type="evidence" value="ECO:0007669"/>
    <property type="project" value="TreeGrafter"/>
</dbReference>
<keyword evidence="1" id="KW-0853">WD repeat</keyword>
<keyword evidence="5" id="KW-1185">Reference proteome</keyword>
<evidence type="ECO:0000313" key="5">
    <source>
        <dbReference type="Proteomes" id="UP000887567"/>
    </source>
</evidence>
<proteinExistence type="predicted"/>
<dbReference type="GO" id="GO:0034388">
    <property type="term" value="C:Pwp2p-containing subcomplex of 90S preribosome"/>
    <property type="evidence" value="ECO:0007669"/>
    <property type="project" value="TreeGrafter"/>
</dbReference>
<dbReference type="InterPro" id="IPR007148">
    <property type="entry name" value="SSU_processome_Utp12"/>
</dbReference>
<keyword evidence="2" id="KW-0677">Repeat</keyword>
<evidence type="ECO:0000259" key="3">
    <source>
        <dbReference type="Pfam" id="PF04003"/>
    </source>
</evidence>
<dbReference type="KEGG" id="epa:110234906"/>
<dbReference type="Pfam" id="PF04003">
    <property type="entry name" value="Utp12"/>
    <property type="match status" value="1"/>
</dbReference>
<organism evidence="4 5">
    <name type="scientific">Exaiptasia diaphana</name>
    <name type="common">Tropical sea anemone</name>
    <name type="synonym">Aiptasia pulchella</name>
    <dbReference type="NCBI Taxonomy" id="2652724"/>
    <lineage>
        <taxon>Eukaryota</taxon>
        <taxon>Metazoa</taxon>
        <taxon>Cnidaria</taxon>
        <taxon>Anthozoa</taxon>
        <taxon>Hexacorallia</taxon>
        <taxon>Actiniaria</taxon>
        <taxon>Aiptasiidae</taxon>
        <taxon>Exaiptasia</taxon>
    </lineage>
</organism>
<name>A0A913WY91_EXADI</name>
<sequence>IPGESESEAKKAGKKTMESVKAAEQLMEAIELFREETAKMVDYQAALKSNPKAVSHPVNPILKAYGDLSPSQYVLHVLKRIRSSELEEALVVLPFDYVCDFLRLVDNWIKANWEIELVCRCLFFLMRIHHNQITSTSRLLSVVDSIRQNTKQHIHELKDMIGFNMAGMQFIRHEMESREVSFFTDATEKLRNI</sequence>
<dbReference type="PANTHER" id="PTHR19853:SF0">
    <property type="entry name" value="WD REPEAT-CONTAINING PROTEIN 3"/>
    <property type="match status" value="1"/>
</dbReference>
<dbReference type="PANTHER" id="PTHR19853">
    <property type="entry name" value="WD REPEAT CONTAINING PROTEIN 3 WDR3"/>
    <property type="match status" value="1"/>
</dbReference>
<protein>
    <recommendedName>
        <fullName evidence="3">Small-subunit processome Utp12 domain-containing protein</fullName>
    </recommendedName>
</protein>
<accession>A0A913WY91</accession>
<reference evidence="4" key="1">
    <citation type="submission" date="2022-11" db="UniProtKB">
        <authorList>
            <consortium name="EnsemblMetazoa"/>
        </authorList>
    </citation>
    <scope>IDENTIFICATION</scope>
</reference>
<evidence type="ECO:0000313" key="4">
    <source>
        <dbReference type="EnsemblMetazoa" id="XP_020895979.1"/>
    </source>
</evidence>
<dbReference type="EnsemblMetazoa" id="XM_021040320.1">
    <property type="protein sequence ID" value="XP_020895979.1"/>
    <property type="gene ID" value="LOC110234906"/>
</dbReference>
<evidence type="ECO:0000256" key="2">
    <source>
        <dbReference type="ARBA" id="ARBA00022737"/>
    </source>
</evidence>
<dbReference type="AlphaFoldDB" id="A0A913WY91"/>